<comment type="caution">
    <text evidence="2">The sequence shown here is derived from an EMBL/GenBank/DDBJ whole genome shotgun (WGS) entry which is preliminary data.</text>
</comment>
<name>A0A1F2PL06_9FIRM</name>
<dbReference type="Gene3D" id="3.40.50.300">
    <property type="entry name" value="P-loop containing nucleotide triphosphate hydrolases"/>
    <property type="match status" value="1"/>
</dbReference>
<dbReference type="SUPFAM" id="SSF52540">
    <property type="entry name" value="P-loop containing nucleoside triphosphate hydrolases"/>
    <property type="match status" value="1"/>
</dbReference>
<dbReference type="InterPro" id="IPR027417">
    <property type="entry name" value="P-loop_NTPase"/>
</dbReference>
<sequence length="95" mass="10598">MPLCESLHNGKTHLAVGLAVCAIKSGYTAYFLSAHELISMIQENIVSGRIHRKLKTLNKPNILIIDEVGYAVFFASTFCRKLQVKNTECCIMENP</sequence>
<dbReference type="AlphaFoldDB" id="A0A1F2PL06"/>
<dbReference type="InterPro" id="IPR002611">
    <property type="entry name" value="IstB_ATP-bd"/>
</dbReference>
<dbReference type="STRING" id="52694.ACWI_09630"/>
<organism evidence="2 3">
    <name type="scientific">Acetobacterium wieringae</name>
    <dbReference type="NCBI Taxonomy" id="52694"/>
    <lineage>
        <taxon>Bacteria</taxon>
        <taxon>Bacillati</taxon>
        <taxon>Bacillota</taxon>
        <taxon>Clostridia</taxon>
        <taxon>Eubacteriales</taxon>
        <taxon>Eubacteriaceae</taxon>
        <taxon>Acetobacterium</taxon>
    </lineage>
</organism>
<protein>
    <submittedName>
        <fullName evidence="2">Transposase</fullName>
    </submittedName>
</protein>
<gene>
    <name evidence="2" type="ORF">ACWI_09630</name>
</gene>
<evidence type="ECO:0000259" key="1">
    <source>
        <dbReference type="Pfam" id="PF01695"/>
    </source>
</evidence>
<dbReference type="Pfam" id="PF01695">
    <property type="entry name" value="IstB_IS21"/>
    <property type="match status" value="1"/>
</dbReference>
<evidence type="ECO:0000313" key="3">
    <source>
        <dbReference type="Proteomes" id="UP000176244"/>
    </source>
</evidence>
<feature type="domain" description="IstB-like ATP-binding" evidence="1">
    <location>
        <begin position="9"/>
        <end position="73"/>
    </location>
</feature>
<reference evidence="2 3" key="1">
    <citation type="submission" date="2015-09" db="EMBL/GenBank/DDBJ databases">
        <title>Genome sequence of Acetobacterium wieringae DSM 1911.</title>
        <authorList>
            <person name="Poehlein A."/>
            <person name="Bengelsdorf F.R."/>
            <person name="Schiel-Bengelsdorf B."/>
            <person name="Duerre P."/>
            <person name="Daniel R."/>
        </authorList>
    </citation>
    <scope>NUCLEOTIDE SEQUENCE [LARGE SCALE GENOMIC DNA]</scope>
    <source>
        <strain evidence="2 3">DSM 1911</strain>
    </source>
</reference>
<evidence type="ECO:0000313" key="2">
    <source>
        <dbReference type="EMBL" id="OFV71544.1"/>
    </source>
</evidence>
<dbReference type="Proteomes" id="UP000176244">
    <property type="component" value="Unassembled WGS sequence"/>
</dbReference>
<dbReference type="EMBL" id="LKEU01000019">
    <property type="protein sequence ID" value="OFV71544.1"/>
    <property type="molecule type" value="Genomic_DNA"/>
</dbReference>
<proteinExistence type="predicted"/>
<dbReference type="GO" id="GO:0005524">
    <property type="term" value="F:ATP binding"/>
    <property type="evidence" value="ECO:0007669"/>
    <property type="project" value="InterPro"/>
</dbReference>
<accession>A0A1F2PL06</accession>